<dbReference type="EMBL" id="NBIV01000265">
    <property type="protein sequence ID" value="PXF40704.1"/>
    <property type="molecule type" value="Genomic_DNA"/>
</dbReference>
<reference evidence="1 2" key="1">
    <citation type="journal article" date="2018" name="Mol. Biol. Evol.">
        <title>Analysis of the draft genome of the red seaweed Gracilariopsis chorda provides insights into genome size evolution in Rhodophyta.</title>
        <authorList>
            <person name="Lee J."/>
            <person name="Yang E.C."/>
            <person name="Graf L."/>
            <person name="Yang J.H."/>
            <person name="Qiu H."/>
            <person name="Zel Zion U."/>
            <person name="Chan C.X."/>
            <person name="Stephens T.G."/>
            <person name="Weber A.P.M."/>
            <person name="Boo G.H."/>
            <person name="Boo S.M."/>
            <person name="Kim K.M."/>
            <person name="Shin Y."/>
            <person name="Jung M."/>
            <person name="Lee S.J."/>
            <person name="Yim H.S."/>
            <person name="Lee J.H."/>
            <person name="Bhattacharya D."/>
            <person name="Yoon H.S."/>
        </authorList>
    </citation>
    <scope>NUCLEOTIDE SEQUENCE [LARGE SCALE GENOMIC DNA]</scope>
    <source>
        <strain evidence="1 2">SKKU-2015</strain>
        <tissue evidence="1">Whole body</tissue>
    </source>
</reference>
<accession>A0A2V3IF59</accession>
<organism evidence="1 2">
    <name type="scientific">Gracilariopsis chorda</name>
    <dbReference type="NCBI Taxonomy" id="448386"/>
    <lineage>
        <taxon>Eukaryota</taxon>
        <taxon>Rhodophyta</taxon>
        <taxon>Florideophyceae</taxon>
        <taxon>Rhodymeniophycidae</taxon>
        <taxon>Gracilariales</taxon>
        <taxon>Gracilariaceae</taxon>
        <taxon>Gracilariopsis</taxon>
    </lineage>
</organism>
<evidence type="ECO:0000313" key="2">
    <source>
        <dbReference type="Proteomes" id="UP000247409"/>
    </source>
</evidence>
<name>A0A2V3IF59_9FLOR</name>
<comment type="caution">
    <text evidence="1">The sequence shown here is derived from an EMBL/GenBank/DDBJ whole genome shotgun (WGS) entry which is preliminary data.</text>
</comment>
<proteinExistence type="predicted"/>
<protein>
    <submittedName>
        <fullName evidence="1">Uncharacterized protein</fullName>
    </submittedName>
</protein>
<keyword evidence="2" id="KW-1185">Reference proteome</keyword>
<evidence type="ECO:0000313" key="1">
    <source>
        <dbReference type="EMBL" id="PXF40704.1"/>
    </source>
</evidence>
<gene>
    <name evidence="1" type="ORF">BWQ96_09582</name>
</gene>
<dbReference type="AlphaFoldDB" id="A0A2V3IF59"/>
<dbReference type="Proteomes" id="UP000247409">
    <property type="component" value="Unassembled WGS sequence"/>
</dbReference>
<sequence length="46" mass="5409">MVEESLESNEEQEVSVEFKQVSNTLYPVMKKPGRPAQRIWKIETDQ</sequence>